<name>A0ABQ8FFV2_9FUNG</name>
<feature type="compositionally biased region" description="Polar residues" evidence="1">
    <location>
        <begin position="188"/>
        <end position="215"/>
    </location>
</feature>
<keyword evidence="4" id="KW-1185">Reference proteome</keyword>
<dbReference type="Proteomes" id="UP001648503">
    <property type="component" value="Unassembled WGS sequence"/>
</dbReference>
<feature type="transmembrane region" description="Helical" evidence="2">
    <location>
        <begin position="489"/>
        <end position="510"/>
    </location>
</feature>
<feature type="compositionally biased region" description="Polar residues" evidence="1">
    <location>
        <begin position="139"/>
        <end position="160"/>
    </location>
</feature>
<feature type="compositionally biased region" description="Polar residues" evidence="1">
    <location>
        <begin position="18"/>
        <end position="30"/>
    </location>
</feature>
<accession>A0ABQ8FFV2</accession>
<evidence type="ECO:0000313" key="3">
    <source>
        <dbReference type="EMBL" id="KAH6597644.1"/>
    </source>
</evidence>
<reference evidence="3 4" key="1">
    <citation type="submission" date="2021-02" db="EMBL/GenBank/DDBJ databases">
        <title>Variation within the Batrachochytrium salamandrivorans European outbreak.</title>
        <authorList>
            <person name="Kelly M."/>
            <person name="Pasmans F."/>
            <person name="Shea T.P."/>
            <person name="Munoz J.F."/>
            <person name="Carranza S."/>
            <person name="Cuomo C.A."/>
            <person name="Martel A."/>
        </authorList>
    </citation>
    <scope>NUCLEOTIDE SEQUENCE [LARGE SCALE GENOMIC DNA]</scope>
    <source>
        <strain evidence="3 4">AMFP18/2</strain>
    </source>
</reference>
<gene>
    <name evidence="3" type="ORF">BASA50_004250</name>
</gene>
<feature type="region of interest" description="Disordered" evidence="1">
    <location>
        <begin position="1"/>
        <end position="272"/>
    </location>
</feature>
<feature type="compositionally biased region" description="Basic and acidic residues" evidence="1">
    <location>
        <begin position="52"/>
        <end position="75"/>
    </location>
</feature>
<keyword evidence="2" id="KW-1133">Transmembrane helix</keyword>
<keyword evidence="2" id="KW-0812">Transmembrane</keyword>
<protein>
    <submittedName>
        <fullName evidence="3">Uncharacterized protein</fullName>
    </submittedName>
</protein>
<feature type="compositionally biased region" description="Low complexity" evidence="1">
    <location>
        <begin position="259"/>
        <end position="272"/>
    </location>
</feature>
<organism evidence="3 4">
    <name type="scientific">Batrachochytrium salamandrivorans</name>
    <dbReference type="NCBI Taxonomy" id="1357716"/>
    <lineage>
        <taxon>Eukaryota</taxon>
        <taxon>Fungi</taxon>
        <taxon>Fungi incertae sedis</taxon>
        <taxon>Chytridiomycota</taxon>
        <taxon>Chytridiomycota incertae sedis</taxon>
        <taxon>Chytridiomycetes</taxon>
        <taxon>Rhizophydiales</taxon>
        <taxon>Rhizophydiales incertae sedis</taxon>
        <taxon>Batrachochytrium</taxon>
    </lineage>
</organism>
<dbReference type="EMBL" id="JAFCIX010000136">
    <property type="protein sequence ID" value="KAH6597644.1"/>
    <property type="molecule type" value="Genomic_DNA"/>
</dbReference>
<sequence length="516" mass="55337">MTNDTTMKPKGARDRASDSPTMTNGKSSAGGTPKTGRGRNSTKEHRKQLQKQLHEDDHLKPMSNSDEARQGRKAEQNPSPAAPTRQVNGGSHPNNHESSHIGDHEGSHEGSHESNPISRNGRSSKQPQRNNPKEDAVISNDTLSSTELKQPLRSNQSNTHHPMPVSQPPQPAVTTMRKGNSHSKDSNEASTNGQTPAASLEQPPSSQQVHDSTVNGKKADSSSRKDKRRDRRTDKAKSAASDTASRSDQSLSPERPKKAAVVASSSRSKSPKAAKAYVTAKAAAEPIKQVHIADLFRDPPLDIHDWIHPDNEHYELMWTAALHPEWFPDEGWQFSLPVTPVTIKDSASHADCTQPTTGPSSTMAAKTIEPLQTTLAPKTRVMPASAPVGPSASRPTAVLSYAQVANIGVNKDVAAIPQKDIQALQQPPVVTAEPTHVTPHTIPTPIIGKKPSQKSVLQSLSAEHAALYAATPSASSDSKGKKPHQDKGIASPMLMLVTMGVVVIGGFIALKSLRLK</sequence>
<comment type="caution">
    <text evidence="3">The sequence shown here is derived from an EMBL/GenBank/DDBJ whole genome shotgun (WGS) entry which is preliminary data.</text>
</comment>
<evidence type="ECO:0000313" key="4">
    <source>
        <dbReference type="Proteomes" id="UP001648503"/>
    </source>
</evidence>
<feature type="compositionally biased region" description="Basic and acidic residues" evidence="1">
    <location>
        <begin position="94"/>
        <end position="112"/>
    </location>
</feature>
<feature type="compositionally biased region" description="Polar residues" evidence="1">
    <location>
        <begin position="113"/>
        <end position="130"/>
    </location>
</feature>
<proteinExistence type="predicted"/>
<evidence type="ECO:0000256" key="2">
    <source>
        <dbReference type="SAM" id="Phobius"/>
    </source>
</evidence>
<keyword evidence="2" id="KW-0472">Membrane</keyword>
<feature type="compositionally biased region" description="Low complexity" evidence="1">
    <location>
        <begin position="238"/>
        <end position="248"/>
    </location>
</feature>
<evidence type="ECO:0000256" key="1">
    <source>
        <dbReference type="SAM" id="MobiDB-lite"/>
    </source>
</evidence>